<evidence type="ECO:0000313" key="2">
    <source>
        <dbReference type="Proteomes" id="UP001283361"/>
    </source>
</evidence>
<keyword evidence="2" id="KW-1185">Reference proteome</keyword>
<comment type="caution">
    <text evidence="1">The sequence shown here is derived from an EMBL/GenBank/DDBJ whole genome shotgun (WGS) entry which is preliminary data.</text>
</comment>
<dbReference type="EMBL" id="JAWDGP010005766">
    <property type="protein sequence ID" value="KAK3752431.1"/>
    <property type="molecule type" value="Genomic_DNA"/>
</dbReference>
<evidence type="ECO:0000313" key="1">
    <source>
        <dbReference type="EMBL" id="KAK3752431.1"/>
    </source>
</evidence>
<protein>
    <submittedName>
        <fullName evidence="1">Uncharacterized protein</fullName>
    </submittedName>
</protein>
<dbReference type="AlphaFoldDB" id="A0AAE0YNI0"/>
<name>A0AAE0YNI0_9GAST</name>
<reference evidence="1" key="1">
    <citation type="journal article" date="2023" name="G3 (Bethesda)">
        <title>A reference genome for the long-term kleptoplast-retaining sea slug Elysia crispata morphotype clarki.</title>
        <authorList>
            <person name="Eastman K.E."/>
            <person name="Pendleton A.L."/>
            <person name="Shaikh M.A."/>
            <person name="Suttiyut T."/>
            <person name="Ogas R."/>
            <person name="Tomko P."/>
            <person name="Gavelis G."/>
            <person name="Widhalm J.R."/>
            <person name="Wisecaver J.H."/>
        </authorList>
    </citation>
    <scope>NUCLEOTIDE SEQUENCE</scope>
    <source>
        <strain evidence="1">ECLA1</strain>
    </source>
</reference>
<accession>A0AAE0YNI0</accession>
<dbReference type="Proteomes" id="UP001283361">
    <property type="component" value="Unassembled WGS sequence"/>
</dbReference>
<gene>
    <name evidence="1" type="ORF">RRG08_048936</name>
</gene>
<organism evidence="1 2">
    <name type="scientific">Elysia crispata</name>
    <name type="common">lettuce slug</name>
    <dbReference type="NCBI Taxonomy" id="231223"/>
    <lineage>
        <taxon>Eukaryota</taxon>
        <taxon>Metazoa</taxon>
        <taxon>Spiralia</taxon>
        <taxon>Lophotrochozoa</taxon>
        <taxon>Mollusca</taxon>
        <taxon>Gastropoda</taxon>
        <taxon>Heterobranchia</taxon>
        <taxon>Euthyneura</taxon>
        <taxon>Panpulmonata</taxon>
        <taxon>Sacoglossa</taxon>
        <taxon>Placobranchoidea</taxon>
        <taxon>Plakobranchidae</taxon>
        <taxon>Elysia</taxon>
    </lineage>
</organism>
<sequence>MNRHLYLKAKENQLPELLDPRRCFQLRHRLRFLLLQCRHAMLPHRHLLHLQRHLPSSQPPAFPTKCPSIPPPPRLSLTTDFFS</sequence>
<proteinExistence type="predicted"/>